<dbReference type="InterPro" id="IPR013022">
    <property type="entry name" value="Xyl_isomerase-like_TIM-brl"/>
</dbReference>
<dbReference type="EMBL" id="JAPDMZ010000002">
    <property type="protein sequence ID" value="KAK0557936.1"/>
    <property type="molecule type" value="Genomic_DNA"/>
</dbReference>
<comment type="caution">
    <text evidence="2">The sequence shown here is derived from an EMBL/GenBank/DDBJ whole genome shotgun (WGS) entry which is preliminary data.</text>
</comment>
<accession>A0AAN6GWH4</accession>
<protein>
    <recommendedName>
        <fullName evidence="1">Xylose isomerase-like TIM barrel domain-containing protein</fullName>
    </recommendedName>
</protein>
<dbReference type="InterPro" id="IPR036237">
    <property type="entry name" value="Xyl_isomerase-like_sf"/>
</dbReference>
<gene>
    <name evidence="2" type="ORF">OC846_000231</name>
</gene>
<dbReference type="InterPro" id="IPR050312">
    <property type="entry name" value="IolE/XylAMocC-like"/>
</dbReference>
<dbReference type="PANTHER" id="PTHR12110:SF21">
    <property type="entry name" value="XYLOSE ISOMERASE-LIKE TIM BARREL DOMAIN-CONTAINING PROTEIN"/>
    <property type="match status" value="1"/>
</dbReference>
<name>A0AAN6GWH4_9BASI</name>
<evidence type="ECO:0000259" key="1">
    <source>
        <dbReference type="Pfam" id="PF01261"/>
    </source>
</evidence>
<evidence type="ECO:0000313" key="2">
    <source>
        <dbReference type="EMBL" id="KAK0557936.1"/>
    </source>
</evidence>
<organism evidence="2 3">
    <name type="scientific">Tilletia horrida</name>
    <dbReference type="NCBI Taxonomy" id="155126"/>
    <lineage>
        <taxon>Eukaryota</taxon>
        <taxon>Fungi</taxon>
        <taxon>Dikarya</taxon>
        <taxon>Basidiomycota</taxon>
        <taxon>Ustilaginomycotina</taxon>
        <taxon>Exobasidiomycetes</taxon>
        <taxon>Tilletiales</taxon>
        <taxon>Tilletiaceae</taxon>
        <taxon>Tilletia</taxon>
    </lineage>
</organism>
<reference evidence="2" key="1">
    <citation type="journal article" date="2023" name="PhytoFront">
        <title>Draft Genome Resources of Seven Strains of Tilletia horrida, Causal Agent of Kernel Smut of Rice.</title>
        <authorList>
            <person name="Khanal S."/>
            <person name="Antony Babu S."/>
            <person name="Zhou X.G."/>
        </authorList>
    </citation>
    <scope>NUCLEOTIDE SEQUENCE</scope>
    <source>
        <strain evidence="2">TX6</strain>
    </source>
</reference>
<dbReference type="AlphaFoldDB" id="A0AAN6GWH4"/>
<feature type="domain" description="Xylose isomerase-like TIM barrel" evidence="1">
    <location>
        <begin position="292"/>
        <end position="449"/>
    </location>
</feature>
<dbReference type="Proteomes" id="UP001176517">
    <property type="component" value="Unassembled WGS sequence"/>
</dbReference>
<evidence type="ECO:0000313" key="3">
    <source>
        <dbReference type="Proteomes" id="UP001176517"/>
    </source>
</evidence>
<dbReference type="Gene3D" id="3.20.20.150">
    <property type="entry name" value="Divalent-metal-dependent TIM barrel enzymes"/>
    <property type="match status" value="2"/>
</dbReference>
<dbReference type="SUPFAM" id="SSF51658">
    <property type="entry name" value="Xylose isomerase-like"/>
    <property type="match status" value="2"/>
</dbReference>
<dbReference type="Pfam" id="PF01261">
    <property type="entry name" value="AP_endonuc_2"/>
    <property type="match status" value="1"/>
</dbReference>
<sequence length="477" mass="52356">MPPAPHPSFCLFSLSAGSGAVGQHSLIRKFEIIARRGFDAVELMNDDLVAFAESDEFGRIYRNADLPSPSLSPEDSPRSVGQPSAMLDTYNAMGPCSLNTLHREVAAAAFIGLLSKSLGIKVATLQPVRDVEGWADEEQRAEAFRRFTSRFEICHALGTNMLLICSNCQPSESLVSASEYAKRAGADLAEVAELAAQWTPMQATARWRKHGCSDPVELMRRAFRHYRPPTPLSPPESRSGSVADAHEAYLPGQQPALSHLSTLVSAAMRQLPSLSPSSTPPSSTSSVPYTPIRIGYEALSWGTHVSLWRAAWDVVQAADHSNVGIVLDSFNTVAREWADPCSPSGISQPEHEADERLSQSIAMMGDVLIPEKIFFLQIADAKRVPVPLAPSPSPTEPRPSRMIWSRSNRLFPLEKERGAFLPIVEFVQMVHSIGYRGPWSVEVFSDSIHEQDMSVPITHVDRGFRSLERLVEAVHGQ</sequence>
<keyword evidence="3" id="KW-1185">Reference proteome</keyword>
<proteinExistence type="predicted"/>
<dbReference type="PANTHER" id="PTHR12110">
    <property type="entry name" value="HYDROXYPYRUVATE ISOMERASE"/>
    <property type="match status" value="1"/>
</dbReference>